<keyword evidence="2 8" id="KW-0645">Protease</keyword>
<dbReference type="GO" id="GO:0016829">
    <property type="term" value="F:lyase activity"/>
    <property type="evidence" value="ECO:0007669"/>
    <property type="project" value="UniProtKB-KW"/>
</dbReference>
<evidence type="ECO:0000256" key="6">
    <source>
        <dbReference type="ARBA" id="ARBA00023125"/>
    </source>
</evidence>
<dbReference type="EC" id="3.4.-.-" evidence="8"/>
<evidence type="ECO:0000313" key="11">
    <source>
        <dbReference type="Proteomes" id="UP000003947"/>
    </source>
</evidence>
<keyword evidence="11" id="KW-1185">Reference proteome</keyword>
<dbReference type="GO" id="GO:0006508">
    <property type="term" value="P:proteolysis"/>
    <property type="evidence" value="ECO:0007669"/>
    <property type="project" value="UniProtKB-KW"/>
</dbReference>
<feature type="compositionally biased region" description="Basic and acidic residues" evidence="9">
    <location>
        <begin position="239"/>
        <end position="248"/>
    </location>
</feature>
<keyword evidence="5" id="KW-0190">Covalent protein-DNA linkage</keyword>
<dbReference type="HOGENOM" id="CLU_035990_5_0_5"/>
<sequence length="248" mass="27882">MCNLYSVYTTQEAMRRAFEVSRDSAGNVPPLPAIFPDQMAPGVRLHDGERELTRVRWGFPPPPKVGTQPVTNVRNVSSPFWRAWLKPQYRCLVPLTSFSEYADSKPRKTPIWFALSRGRPLAAFAGIWRPWTGVRGTKAEPVEGEHLLYSFLTTEPNSVVVPIHPKAMPVILTTPDEYEMWLTAPAEEALKLQHPLPDDMLEIVSEGPRSDPPEEGLEIKPNQCSRESEPQAKFGSALRVREPLEGLS</sequence>
<dbReference type="GO" id="GO:0003697">
    <property type="term" value="F:single-stranded DNA binding"/>
    <property type="evidence" value="ECO:0007669"/>
    <property type="project" value="InterPro"/>
</dbReference>
<dbReference type="AlphaFoldDB" id="I4YS96"/>
<dbReference type="OrthoDB" id="9782620at2"/>
<evidence type="ECO:0000256" key="7">
    <source>
        <dbReference type="ARBA" id="ARBA00023239"/>
    </source>
</evidence>
<dbReference type="Pfam" id="PF02586">
    <property type="entry name" value="SRAP"/>
    <property type="match status" value="1"/>
</dbReference>
<dbReference type="PANTHER" id="PTHR13604:SF0">
    <property type="entry name" value="ABASIC SITE PROCESSING PROTEIN HMCES"/>
    <property type="match status" value="1"/>
</dbReference>
<gene>
    <name evidence="10" type="ORF">MicloDRAFT_00033890</name>
</gene>
<evidence type="ECO:0000256" key="2">
    <source>
        <dbReference type="ARBA" id="ARBA00022670"/>
    </source>
</evidence>
<dbReference type="SUPFAM" id="SSF143081">
    <property type="entry name" value="BB1717-like"/>
    <property type="match status" value="1"/>
</dbReference>
<evidence type="ECO:0000313" key="10">
    <source>
        <dbReference type="EMBL" id="EIM26838.1"/>
    </source>
</evidence>
<keyword evidence="3" id="KW-0227">DNA damage</keyword>
<dbReference type="GO" id="GO:0008233">
    <property type="term" value="F:peptidase activity"/>
    <property type="evidence" value="ECO:0007669"/>
    <property type="project" value="UniProtKB-KW"/>
</dbReference>
<dbReference type="GO" id="GO:0106300">
    <property type="term" value="P:protein-DNA covalent cross-linking repair"/>
    <property type="evidence" value="ECO:0007669"/>
    <property type="project" value="InterPro"/>
</dbReference>
<comment type="similarity">
    <text evidence="1 8">Belongs to the SOS response-associated peptidase family.</text>
</comment>
<protein>
    <recommendedName>
        <fullName evidence="8">Abasic site processing protein</fullName>
        <ecNumber evidence="8">3.4.-.-</ecNumber>
    </recommendedName>
</protein>
<evidence type="ECO:0000256" key="3">
    <source>
        <dbReference type="ARBA" id="ARBA00022763"/>
    </source>
</evidence>
<feature type="region of interest" description="Disordered" evidence="9">
    <location>
        <begin position="202"/>
        <end position="248"/>
    </location>
</feature>
<dbReference type="Gene3D" id="3.90.1680.20">
    <property type="match status" value="2"/>
</dbReference>
<keyword evidence="6" id="KW-0238">DNA-binding</keyword>
<evidence type="ECO:0000256" key="9">
    <source>
        <dbReference type="SAM" id="MobiDB-lite"/>
    </source>
</evidence>
<dbReference type="EMBL" id="JH660645">
    <property type="protein sequence ID" value="EIM26838.1"/>
    <property type="molecule type" value="Genomic_DNA"/>
</dbReference>
<evidence type="ECO:0000256" key="5">
    <source>
        <dbReference type="ARBA" id="ARBA00023124"/>
    </source>
</evidence>
<evidence type="ECO:0000256" key="8">
    <source>
        <dbReference type="RuleBase" id="RU364100"/>
    </source>
</evidence>
<evidence type="ECO:0000256" key="4">
    <source>
        <dbReference type="ARBA" id="ARBA00022801"/>
    </source>
</evidence>
<dbReference type="eggNOG" id="COG2135">
    <property type="taxonomic scope" value="Bacteria"/>
</dbReference>
<reference evidence="10 11" key="1">
    <citation type="submission" date="2012-02" db="EMBL/GenBank/DDBJ databases">
        <title>Improved High-Quality Draft sequence of Microvirga sp. WSM3557.</title>
        <authorList>
            <consortium name="US DOE Joint Genome Institute"/>
            <person name="Lucas S."/>
            <person name="Han J."/>
            <person name="Lapidus A."/>
            <person name="Cheng J.-F."/>
            <person name="Goodwin L."/>
            <person name="Pitluck S."/>
            <person name="Peters L."/>
            <person name="Zhang X."/>
            <person name="Detter J.C."/>
            <person name="Han C."/>
            <person name="Tapia R."/>
            <person name="Land M."/>
            <person name="Hauser L."/>
            <person name="Kyrpides N."/>
            <person name="Ivanova N."/>
            <person name="Pagani I."/>
            <person name="Brau L."/>
            <person name="Yates R."/>
            <person name="O'Hara G."/>
            <person name="Rui T."/>
            <person name="Howieson J."/>
            <person name="Reeve W."/>
            <person name="Woyke T."/>
        </authorList>
    </citation>
    <scope>NUCLEOTIDE SEQUENCE [LARGE SCALE GENOMIC DNA]</scope>
    <source>
        <strain evidence="10 11">WSM3557</strain>
    </source>
</reference>
<evidence type="ECO:0000256" key="1">
    <source>
        <dbReference type="ARBA" id="ARBA00008136"/>
    </source>
</evidence>
<keyword evidence="4 8" id="KW-0378">Hydrolase</keyword>
<proteinExistence type="inferred from homology"/>
<keyword evidence="7" id="KW-0456">Lyase</keyword>
<name>I4YS96_9HYPH</name>
<dbReference type="Proteomes" id="UP000003947">
    <property type="component" value="Unassembled WGS sequence"/>
</dbReference>
<dbReference type="InterPro" id="IPR036590">
    <property type="entry name" value="SRAP-like"/>
</dbReference>
<organism evidence="10 11">
    <name type="scientific">Microvirga lotononidis</name>
    <dbReference type="NCBI Taxonomy" id="864069"/>
    <lineage>
        <taxon>Bacteria</taxon>
        <taxon>Pseudomonadati</taxon>
        <taxon>Pseudomonadota</taxon>
        <taxon>Alphaproteobacteria</taxon>
        <taxon>Hyphomicrobiales</taxon>
        <taxon>Methylobacteriaceae</taxon>
        <taxon>Microvirga</taxon>
    </lineage>
</organism>
<accession>I4YS96</accession>
<dbReference type="PATRIC" id="fig|864069.3.peg.3690"/>
<dbReference type="RefSeq" id="WP_009762888.1">
    <property type="nucleotide sequence ID" value="NZ_CP141050.1"/>
</dbReference>
<dbReference type="InterPro" id="IPR003738">
    <property type="entry name" value="SRAP"/>
</dbReference>
<dbReference type="PANTHER" id="PTHR13604">
    <property type="entry name" value="DC12-RELATED"/>
    <property type="match status" value="1"/>
</dbReference>